<feature type="transmembrane region" description="Helical" evidence="2">
    <location>
        <begin position="86"/>
        <end position="108"/>
    </location>
</feature>
<accession>A0ABP1R0U9</accession>
<gene>
    <name evidence="3" type="ORF">ODALV1_LOCUS17225</name>
</gene>
<dbReference type="Proteomes" id="UP001642540">
    <property type="component" value="Unassembled WGS sequence"/>
</dbReference>
<proteinExistence type="predicted"/>
<dbReference type="PANTHER" id="PTHR36694">
    <property type="entry name" value="PASIFLORA 1, ISOFORM A-RELATED"/>
    <property type="match status" value="1"/>
</dbReference>
<keyword evidence="2" id="KW-1133">Transmembrane helix</keyword>
<dbReference type="PANTHER" id="PTHR36694:SF11">
    <property type="entry name" value="LP21121P-RELATED"/>
    <property type="match status" value="1"/>
</dbReference>
<feature type="transmembrane region" description="Helical" evidence="2">
    <location>
        <begin position="18"/>
        <end position="37"/>
    </location>
</feature>
<name>A0ABP1R0U9_9HEXA</name>
<keyword evidence="4" id="KW-1185">Reference proteome</keyword>
<evidence type="ECO:0000313" key="3">
    <source>
        <dbReference type="EMBL" id="CAL8116300.1"/>
    </source>
</evidence>
<evidence type="ECO:0000256" key="1">
    <source>
        <dbReference type="SAM" id="MobiDB-lite"/>
    </source>
</evidence>
<sequence length="212" mass="23598">MCKWNPCLCITLERGVKLIAIFEIVVTLIIALSYCYALCFPERVDRTAEHDDKTVNIISLVVLILYIFLNIGLYNGADEKKTGICWAWIGIKALQIITSVLMLIINIPGIGYPKPNDSDLTANIVILIITIVESYKILVVCSFVRKVRQQQRQVGVLHPNEHVGGGESGRVARRRGSSHRVSDGGNNNNNCGEQQPVYYPSQLQPNFVSVTV</sequence>
<keyword evidence="2" id="KW-0472">Membrane</keyword>
<organism evidence="3 4">
    <name type="scientific">Orchesella dallaii</name>
    <dbReference type="NCBI Taxonomy" id="48710"/>
    <lineage>
        <taxon>Eukaryota</taxon>
        <taxon>Metazoa</taxon>
        <taxon>Ecdysozoa</taxon>
        <taxon>Arthropoda</taxon>
        <taxon>Hexapoda</taxon>
        <taxon>Collembola</taxon>
        <taxon>Entomobryomorpha</taxon>
        <taxon>Entomobryoidea</taxon>
        <taxon>Orchesellidae</taxon>
        <taxon>Orchesellinae</taxon>
        <taxon>Orchesella</taxon>
    </lineage>
</organism>
<feature type="transmembrane region" description="Helical" evidence="2">
    <location>
        <begin position="120"/>
        <end position="144"/>
    </location>
</feature>
<feature type="region of interest" description="Disordered" evidence="1">
    <location>
        <begin position="163"/>
        <end position="196"/>
    </location>
</feature>
<evidence type="ECO:0000256" key="2">
    <source>
        <dbReference type="SAM" id="Phobius"/>
    </source>
</evidence>
<dbReference type="EMBL" id="CAXLJM020000053">
    <property type="protein sequence ID" value="CAL8116300.1"/>
    <property type="molecule type" value="Genomic_DNA"/>
</dbReference>
<comment type="caution">
    <text evidence="3">The sequence shown here is derived from an EMBL/GenBank/DDBJ whole genome shotgun (WGS) entry which is preliminary data.</text>
</comment>
<keyword evidence="2" id="KW-0812">Transmembrane</keyword>
<feature type="transmembrane region" description="Helical" evidence="2">
    <location>
        <begin position="57"/>
        <end position="74"/>
    </location>
</feature>
<reference evidence="3 4" key="1">
    <citation type="submission" date="2024-08" db="EMBL/GenBank/DDBJ databases">
        <authorList>
            <person name="Cucini C."/>
            <person name="Frati F."/>
        </authorList>
    </citation>
    <scope>NUCLEOTIDE SEQUENCE [LARGE SCALE GENOMIC DNA]</scope>
</reference>
<protein>
    <submittedName>
        <fullName evidence="3">Uncharacterized protein</fullName>
    </submittedName>
</protein>
<evidence type="ECO:0000313" key="4">
    <source>
        <dbReference type="Proteomes" id="UP001642540"/>
    </source>
</evidence>